<name>A0A4Y2RYP6_ARAVE</name>
<dbReference type="Proteomes" id="UP000499080">
    <property type="component" value="Unassembled WGS sequence"/>
</dbReference>
<proteinExistence type="predicted"/>
<keyword evidence="2" id="KW-1185">Reference proteome</keyword>
<evidence type="ECO:0000313" key="2">
    <source>
        <dbReference type="Proteomes" id="UP000499080"/>
    </source>
</evidence>
<sequence length="164" mass="18836">MVQKKRFPCRESNPGSVWVRATGILTCQIHMEYKPGFSALTVETDGTREKLGSHAESRTRADWVRARILTARPHVDITLVKKEWKFSTLQTTKISRLLKISWVIYKRKVLYPVMGCLAAFPALKGSQRLLWWPTSHAGSRILPPAESEASWTAEYHDKKNRVCR</sequence>
<protein>
    <submittedName>
        <fullName evidence="1">Uncharacterized protein</fullName>
    </submittedName>
</protein>
<organism evidence="1 2">
    <name type="scientific">Araneus ventricosus</name>
    <name type="common">Orbweaver spider</name>
    <name type="synonym">Epeira ventricosa</name>
    <dbReference type="NCBI Taxonomy" id="182803"/>
    <lineage>
        <taxon>Eukaryota</taxon>
        <taxon>Metazoa</taxon>
        <taxon>Ecdysozoa</taxon>
        <taxon>Arthropoda</taxon>
        <taxon>Chelicerata</taxon>
        <taxon>Arachnida</taxon>
        <taxon>Araneae</taxon>
        <taxon>Araneomorphae</taxon>
        <taxon>Entelegynae</taxon>
        <taxon>Araneoidea</taxon>
        <taxon>Araneidae</taxon>
        <taxon>Araneus</taxon>
    </lineage>
</organism>
<reference evidence="1 2" key="1">
    <citation type="journal article" date="2019" name="Sci. Rep.">
        <title>Orb-weaving spider Araneus ventricosus genome elucidates the spidroin gene catalogue.</title>
        <authorList>
            <person name="Kono N."/>
            <person name="Nakamura H."/>
            <person name="Ohtoshi R."/>
            <person name="Moran D.A.P."/>
            <person name="Shinohara A."/>
            <person name="Yoshida Y."/>
            <person name="Fujiwara M."/>
            <person name="Mori M."/>
            <person name="Tomita M."/>
            <person name="Arakawa K."/>
        </authorList>
    </citation>
    <scope>NUCLEOTIDE SEQUENCE [LARGE SCALE GENOMIC DNA]</scope>
</reference>
<dbReference type="AlphaFoldDB" id="A0A4Y2RYP6"/>
<evidence type="ECO:0000313" key="1">
    <source>
        <dbReference type="EMBL" id="GBN80120.1"/>
    </source>
</evidence>
<gene>
    <name evidence="1" type="ORF">AVEN_137657_1</name>
</gene>
<comment type="caution">
    <text evidence="1">The sequence shown here is derived from an EMBL/GenBank/DDBJ whole genome shotgun (WGS) entry which is preliminary data.</text>
</comment>
<dbReference type="EMBL" id="BGPR01018782">
    <property type="protein sequence ID" value="GBN80120.1"/>
    <property type="molecule type" value="Genomic_DNA"/>
</dbReference>
<accession>A0A4Y2RYP6</accession>